<keyword evidence="4" id="KW-0413">Isomerase</keyword>
<dbReference type="GO" id="GO:0050220">
    <property type="term" value="F:prostaglandin-E synthase activity"/>
    <property type="evidence" value="ECO:0007669"/>
    <property type="project" value="UniProtKB-EC"/>
</dbReference>
<accession>A0A8B6CE94</accession>
<feature type="compositionally biased region" description="Acidic residues" evidence="2">
    <location>
        <begin position="182"/>
        <end position="192"/>
    </location>
</feature>
<dbReference type="GO" id="GO:0006457">
    <property type="term" value="P:protein folding"/>
    <property type="evidence" value="ECO:0007669"/>
    <property type="project" value="TreeGrafter"/>
</dbReference>
<reference evidence="4" key="1">
    <citation type="submission" date="2018-11" db="EMBL/GenBank/DDBJ databases">
        <authorList>
            <person name="Alioto T."/>
            <person name="Alioto T."/>
        </authorList>
    </citation>
    <scope>NUCLEOTIDE SEQUENCE</scope>
</reference>
<name>A0A8B6CE94_MYTGA</name>
<evidence type="ECO:0000313" key="4">
    <source>
        <dbReference type="EMBL" id="VDI03198.1"/>
    </source>
</evidence>
<feature type="domain" description="CS" evidence="3">
    <location>
        <begin position="22"/>
        <end position="113"/>
    </location>
</feature>
<feature type="region of interest" description="Disordered" evidence="2">
    <location>
        <begin position="132"/>
        <end position="192"/>
    </location>
</feature>
<dbReference type="Pfam" id="PF04969">
    <property type="entry name" value="CS"/>
    <property type="match status" value="1"/>
</dbReference>
<dbReference type="GO" id="GO:0005829">
    <property type="term" value="C:cytosol"/>
    <property type="evidence" value="ECO:0007669"/>
    <property type="project" value="TreeGrafter"/>
</dbReference>
<dbReference type="PANTHER" id="PTHR22932">
    <property type="entry name" value="TELOMERASE-BINDING PROTEIN P23 HSP90 CO-CHAPERONE"/>
    <property type="match status" value="1"/>
</dbReference>
<organism evidence="4 5">
    <name type="scientific">Mytilus galloprovincialis</name>
    <name type="common">Mediterranean mussel</name>
    <dbReference type="NCBI Taxonomy" id="29158"/>
    <lineage>
        <taxon>Eukaryota</taxon>
        <taxon>Metazoa</taxon>
        <taxon>Spiralia</taxon>
        <taxon>Lophotrochozoa</taxon>
        <taxon>Mollusca</taxon>
        <taxon>Bivalvia</taxon>
        <taxon>Autobranchia</taxon>
        <taxon>Pteriomorphia</taxon>
        <taxon>Mytilida</taxon>
        <taxon>Mytiloidea</taxon>
        <taxon>Mytilidae</taxon>
        <taxon>Mytilinae</taxon>
        <taxon>Mytilus</taxon>
    </lineage>
</organism>
<dbReference type="PANTHER" id="PTHR22932:SF1">
    <property type="entry name" value="CO-CHAPERONE PROTEIN DAF-41"/>
    <property type="match status" value="1"/>
</dbReference>
<dbReference type="GO" id="GO:0005634">
    <property type="term" value="C:nucleus"/>
    <property type="evidence" value="ECO:0007669"/>
    <property type="project" value="TreeGrafter"/>
</dbReference>
<gene>
    <name evidence="4" type="ORF">MGAL_10B034793</name>
</gene>
<proteinExistence type="inferred from homology"/>
<dbReference type="FunFam" id="2.60.40.790:FF:000013">
    <property type="entry name" value="Very-long-chain (3R)-3-hydroxyacyl-CoA dehydratase"/>
    <property type="match status" value="1"/>
</dbReference>
<dbReference type="OrthoDB" id="1564555at2759"/>
<dbReference type="InterPro" id="IPR045250">
    <property type="entry name" value="p23-like"/>
</dbReference>
<dbReference type="InterPro" id="IPR007052">
    <property type="entry name" value="CS_dom"/>
</dbReference>
<dbReference type="CDD" id="cd06465">
    <property type="entry name" value="p23_hB-ind1_like"/>
    <property type="match status" value="1"/>
</dbReference>
<dbReference type="Gene3D" id="2.60.40.790">
    <property type="match status" value="1"/>
</dbReference>
<feature type="compositionally biased region" description="Gly residues" evidence="2">
    <location>
        <begin position="139"/>
        <end position="148"/>
    </location>
</feature>
<protein>
    <submittedName>
        <fullName evidence="4">Cytosolic prostaglandin-E synthase</fullName>
        <ecNumber evidence="4">5.3.99.3</ecNumber>
    </submittedName>
</protein>
<comment type="similarity">
    <text evidence="1">Belongs to the p23/wos2 family.</text>
</comment>
<dbReference type="EC" id="5.3.99.3" evidence="4"/>
<dbReference type="GO" id="GO:0051087">
    <property type="term" value="F:protein-folding chaperone binding"/>
    <property type="evidence" value="ECO:0007669"/>
    <property type="project" value="TreeGrafter"/>
</dbReference>
<sequence length="192" mass="21714">MNYIFSTSLIHMALKMADQEQVLHTPMEWAQRKDRVLLTIVLEDCKEPNIEITDTGLHFKGKGGTENKLHEAKIEFFKEIDSKESKYAVLPRHISLILKKKDATEEHFWPRLLKEKTKVHWLKTDFNKWKDEDDSDYEGAGGGEGGAGDMDLESMMQNMGGMGGMGGMDAGGDMENDKESSDSDDEDLPDLE</sequence>
<evidence type="ECO:0000256" key="2">
    <source>
        <dbReference type="SAM" id="MobiDB-lite"/>
    </source>
</evidence>
<dbReference type="GO" id="GO:0051879">
    <property type="term" value="F:Hsp90 protein binding"/>
    <property type="evidence" value="ECO:0007669"/>
    <property type="project" value="InterPro"/>
</dbReference>
<feature type="compositionally biased region" description="Gly residues" evidence="2">
    <location>
        <begin position="160"/>
        <end position="170"/>
    </location>
</feature>
<evidence type="ECO:0000259" key="3">
    <source>
        <dbReference type="PROSITE" id="PS51203"/>
    </source>
</evidence>
<dbReference type="AlphaFoldDB" id="A0A8B6CE94"/>
<dbReference type="SUPFAM" id="SSF49764">
    <property type="entry name" value="HSP20-like chaperones"/>
    <property type="match status" value="1"/>
</dbReference>
<dbReference type="GO" id="GO:0051131">
    <property type="term" value="P:chaperone-mediated protein complex assembly"/>
    <property type="evidence" value="ECO:0007669"/>
    <property type="project" value="TreeGrafter"/>
</dbReference>
<dbReference type="PROSITE" id="PS51203">
    <property type="entry name" value="CS"/>
    <property type="match status" value="1"/>
</dbReference>
<dbReference type="EMBL" id="UYJE01001570">
    <property type="protein sequence ID" value="VDI03198.1"/>
    <property type="molecule type" value="Genomic_DNA"/>
</dbReference>
<comment type="caution">
    <text evidence="4">The sequence shown here is derived from an EMBL/GenBank/DDBJ whole genome shotgun (WGS) entry which is preliminary data.</text>
</comment>
<evidence type="ECO:0000256" key="1">
    <source>
        <dbReference type="ARBA" id="ARBA00025733"/>
    </source>
</evidence>
<dbReference type="InterPro" id="IPR008978">
    <property type="entry name" value="HSP20-like_chaperone"/>
</dbReference>
<dbReference type="Proteomes" id="UP000596742">
    <property type="component" value="Unassembled WGS sequence"/>
</dbReference>
<keyword evidence="5" id="KW-1185">Reference proteome</keyword>
<evidence type="ECO:0000313" key="5">
    <source>
        <dbReference type="Proteomes" id="UP000596742"/>
    </source>
</evidence>